<reference evidence="2" key="1">
    <citation type="submission" date="2023-03" db="EMBL/GenBank/DDBJ databases">
        <title>Mating type loci evolution in Malassezia.</title>
        <authorList>
            <person name="Coelho M.A."/>
        </authorList>
    </citation>
    <scope>NUCLEOTIDE SEQUENCE</scope>
    <source>
        <strain evidence="2">CBS 9431</strain>
    </source>
</reference>
<evidence type="ECO:0000313" key="3">
    <source>
        <dbReference type="Proteomes" id="UP001217754"/>
    </source>
</evidence>
<keyword evidence="3" id="KW-1185">Reference proteome</keyword>
<protein>
    <submittedName>
        <fullName evidence="2">Uncharacterized protein</fullName>
    </submittedName>
</protein>
<dbReference type="InterPro" id="IPR018870">
    <property type="entry name" value="Tti2"/>
</dbReference>
<gene>
    <name evidence="2" type="ORF">MJAP1_001026</name>
</gene>
<proteinExistence type="inferred from homology"/>
<dbReference type="GO" id="GO:0110078">
    <property type="term" value="C:TTT Hsp90 cochaperone complex"/>
    <property type="evidence" value="ECO:0007669"/>
    <property type="project" value="InterPro"/>
</dbReference>
<evidence type="ECO:0000313" key="2">
    <source>
        <dbReference type="EMBL" id="WFD38078.1"/>
    </source>
</evidence>
<dbReference type="GeneID" id="85224675"/>
<organism evidence="2 3">
    <name type="scientific">Malassezia japonica</name>
    <dbReference type="NCBI Taxonomy" id="223818"/>
    <lineage>
        <taxon>Eukaryota</taxon>
        <taxon>Fungi</taxon>
        <taxon>Dikarya</taxon>
        <taxon>Basidiomycota</taxon>
        <taxon>Ustilaginomycotina</taxon>
        <taxon>Malasseziomycetes</taxon>
        <taxon>Malasseziales</taxon>
        <taxon>Malasseziaceae</taxon>
        <taxon>Malassezia</taxon>
    </lineage>
</organism>
<name>A0AAF0F4E2_9BASI</name>
<sequence length="507" mass="52989">MALQEAARAIDGTTPAALAALAAGLDEASTAELADMAIAAARFVPATDAATRSMDLDAVLAPPVHDAWCTREAAHEARILLERIPACEDVVAHVLETYIRPIFRKAAERARVQASGRAVPGARHPVWDDDVETWDDAQIVGGHPARGAPNVLAWCVATLGRTDAGAWERLWPHLVPPIMVLLDAPGARAKLLGACVAGNLLDPQAPASVPASLLHRTGLAALLGDALTSALHHMTDAEYGAPLLSAAIRARRGLATILYPDVDATADAFDAHARLFSEGVLAALSYCAPPSASAPAQRASPGTALGSARLQQALAGTAARWALVLCTDLGTPVLRFWNAYMDWATGWLSQAFAGCESLACPPRRGLSEVVTEITEGEQGEQEVIDAPDWATAGAVLVASVEACVRSACTLTHLAAQADREQQTVATLRLPAQLPGLAAWSEQLVCASARCYVRLSELSLDANAAASVASLKDALHALCTALLAADPILTTALGALHSEPRLRPLFTT</sequence>
<dbReference type="AlphaFoldDB" id="A0AAF0F4E2"/>
<dbReference type="Pfam" id="PF10521">
    <property type="entry name" value="Tti2"/>
    <property type="match status" value="1"/>
</dbReference>
<evidence type="ECO:0000256" key="1">
    <source>
        <dbReference type="ARBA" id="ARBA00034736"/>
    </source>
</evidence>
<comment type="similarity">
    <text evidence="1">Belongs to the TTI2 family.</text>
</comment>
<dbReference type="EMBL" id="CP119958">
    <property type="protein sequence ID" value="WFD38078.1"/>
    <property type="molecule type" value="Genomic_DNA"/>
</dbReference>
<dbReference type="Proteomes" id="UP001217754">
    <property type="component" value="Chromosome 1"/>
</dbReference>
<accession>A0AAF0F4E2</accession>
<dbReference type="RefSeq" id="XP_060120975.1">
    <property type="nucleotide sequence ID" value="XM_060264992.1"/>
</dbReference>